<keyword evidence="8 11" id="KW-0648">Protein biosynthesis</keyword>
<dbReference type="PANTHER" id="PTHR10947:SF0">
    <property type="entry name" value="PHENYLALANINE--TRNA LIGASE BETA SUBUNIT"/>
    <property type="match status" value="1"/>
</dbReference>
<name>A0A2Z5ZBD6_9STRA</name>
<evidence type="ECO:0000256" key="4">
    <source>
        <dbReference type="ARBA" id="ARBA00022723"/>
    </source>
</evidence>
<dbReference type="Gene3D" id="3.30.930.10">
    <property type="entry name" value="Bira Bifunctional Protein, Domain 2"/>
    <property type="match status" value="1"/>
</dbReference>
<dbReference type="PROSITE" id="PS51483">
    <property type="entry name" value="B5"/>
    <property type="match status" value="1"/>
</dbReference>
<dbReference type="GO" id="GO:0009328">
    <property type="term" value="C:phenylalanine-tRNA ligase complex"/>
    <property type="evidence" value="ECO:0007669"/>
    <property type="project" value="TreeGrafter"/>
</dbReference>
<comment type="subunit">
    <text evidence="2 11">Tetramer of two alpha and two beta subunits.</text>
</comment>
<keyword evidence="9 11" id="KW-0030">Aminoacyl-tRNA synthetase</keyword>
<keyword evidence="7 11" id="KW-0460">Magnesium</keyword>
<reference evidence="14" key="1">
    <citation type="submission" date="2018-02" db="EMBL/GenBank/DDBJ databases">
        <title>Evolution and diversity of non-photosynthetic diatom plastid genomes.</title>
        <authorList>
            <person name="Kamikawa R."/>
            <person name="Ishii K."/>
        </authorList>
    </citation>
    <scope>NUCLEOTIDE SEQUENCE</scope>
    <source>
        <strain evidence="14">NIES-2729</strain>
    </source>
</reference>
<organism evidence="14">
    <name type="scientific">Nitzschia palea</name>
    <dbReference type="NCBI Taxonomy" id="303400"/>
    <lineage>
        <taxon>Eukaryota</taxon>
        <taxon>Sar</taxon>
        <taxon>Stramenopiles</taxon>
        <taxon>Ochrophyta</taxon>
        <taxon>Bacillariophyta</taxon>
        <taxon>Bacillariophyceae</taxon>
        <taxon>Bacillariophycidae</taxon>
        <taxon>Bacillariales</taxon>
        <taxon>Bacillariaceae</taxon>
        <taxon>Nitzschia</taxon>
    </lineage>
</organism>
<accession>A0A2Z5ZBD6</accession>
<dbReference type="EC" id="6.1.1.20" evidence="11"/>
<proteinExistence type="inferred from homology"/>
<dbReference type="CDD" id="cd00769">
    <property type="entry name" value="PheRS_beta_core"/>
    <property type="match status" value="1"/>
</dbReference>
<comment type="catalytic activity">
    <reaction evidence="10 11">
        <text>tRNA(Phe) + L-phenylalanine + ATP = L-phenylalanyl-tRNA(Phe) + AMP + diphosphate + H(+)</text>
        <dbReference type="Rhea" id="RHEA:19413"/>
        <dbReference type="Rhea" id="RHEA-COMP:9668"/>
        <dbReference type="Rhea" id="RHEA-COMP:9699"/>
        <dbReference type="ChEBI" id="CHEBI:15378"/>
        <dbReference type="ChEBI" id="CHEBI:30616"/>
        <dbReference type="ChEBI" id="CHEBI:33019"/>
        <dbReference type="ChEBI" id="CHEBI:58095"/>
        <dbReference type="ChEBI" id="CHEBI:78442"/>
        <dbReference type="ChEBI" id="CHEBI:78531"/>
        <dbReference type="ChEBI" id="CHEBI:456215"/>
        <dbReference type="EC" id="6.1.1.20"/>
    </reaction>
</comment>
<dbReference type="HAMAP" id="MF_00283">
    <property type="entry name" value="Phe_tRNA_synth_beta1"/>
    <property type="match status" value="1"/>
</dbReference>
<dbReference type="InterPro" id="IPR004532">
    <property type="entry name" value="Phe-tRNA-ligase_IIc_bsu_bact"/>
</dbReference>
<dbReference type="InterPro" id="IPR009061">
    <property type="entry name" value="DNA-bd_dom_put_sf"/>
</dbReference>
<evidence type="ECO:0000256" key="1">
    <source>
        <dbReference type="ARBA" id="ARBA00008653"/>
    </source>
</evidence>
<comment type="subcellular location">
    <subcellularLocation>
        <location evidence="11">Plastid</location>
        <location evidence="11">Chloroplast</location>
    </subcellularLocation>
</comment>
<keyword evidence="6 11" id="KW-0067">ATP-binding</keyword>
<evidence type="ECO:0000256" key="5">
    <source>
        <dbReference type="ARBA" id="ARBA00022741"/>
    </source>
</evidence>
<dbReference type="GO" id="GO:0009507">
    <property type="term" value="C:chloroplast"/>
    <property type="evidence" value="ECO:0007669"/>
    <property type="project" value="UniProtKB-SubCell"/>
</dbReference>
<dbReference type="Pfam" id="PF03483">
    <property type="entry name" value="B3_4"/>
    <property type="match status" value="1"/>
</dbReference>
<keyword evidence="14" id="KW-0934">Plastid</keyword>
<evidence type="ECO:0000259" key="12">
    <source>
        <dbReference type="PROSITE" id="PS51447"/>
    </source>
</evidence>
<feature type="domain" description="FDX-ACB" evidence="12">
    <location>
        <begin position="612"/>
        <end position="705"/>
    </location>
</feature>
<dbReference type="SUPFAM" id="SSF55681">
    <property type="entry name" value="Class II aaRS and biotin synthetases"/>
    <property type="match status" value="1"/>
</dbReference>
<evidence type="ECO:0000256" key="11">
    <source>
        <dbReference type="HAMAP-Rule" id="MF_00283"/>
    </source>
</evidence>
<evidence type="ECO:0000256" key="10">
    <source>
        <dbReference type="ARBA" id="ARBA00049255"/>
    </source>
</evidence>
<gene>
    <name evidence="14" type="primary">syfB</name>
    <name evidence="11" type="synonym">pheT</name>
</gene>
<evidence type="ECO:0000256" key="8">
    <source>
        <dbReference type="ARBA" id="ARBA00022917"/>
    </source>
</evidence>
<feature type="binding site" evidence="11">
    <location>
        <position position="375"/>
    </location>
    <ligand>
        <name>Mg(2+)</name>
        <dbReference type="ChEBI" id="CHEBI:18420"/>
        <note>shared with alpha subunit</note>
    </ligand>
</feature>
<evidence type="ECO:0000256" key="2">
    <source>
        <dbReference type="ARBA" id="ARBA00011209"/>
    </source>
</evidence>
<evidence type="ECO:0000256" key="6">
    <source>
        <dbReference type="ARBA" id="ARBA00022840"/>
    </source>
</evidence>
<protein>
    <recommendedName>
        <fullName evidence="11">Phenylalanine--tRNA ligase beta subunit, chloroplastic</fullName>
        <ecNumber evidence="11">6.1.1.20</ecNumber>
    </recommendedName>
    <alternativeName>
        <fullName evidence="11">Phenylalanyl-tRNA synthetase beta subunit</fullName>
        <shortName evidence="11">PheRS</shortName>
    </alternativeName>
</protein>
<dbReference type="Gene3D" id="3.30.70.380">
    <property type="entry name" value="Ferrodoxin-fold anticodon-binding domain"/>
    <property type="match status" value="1"/>
</dbReference>
<dbReference type="EMBL" id="AP018511">
    <property type="protein sequence ID" value="BBC77882.1"/>
    <property type="molecule type" value="Genomic_DNA"/>
</dbReference>
<dbReference type="Pfam" id="PF17759">
    <property type="entry name" value="tRNA_synthFbeta"/>
    <property type="match status" value="1"/>
</dbReference>
<dbReference type="Gene3D" id="3.30.56.10">
    <property type="match status" value="2"/>
</dbReference>
<evidence type="ECO:0000256" key="7">
    <source>
        <dbReference type="ARBA" id="ARBA00022842"/>
    </source>
</evidence>
<dbReference type="GO" id="GO:0006432">
    <property type="term" value="P:phenylalanyl-tRNA aminoacylation"/>
    <property type="evidence" value="ECO:0007669"/>
    <property type="project" value="UniProtKB-UniRule"/>
</dbReference>
<geneLocation type="chloroplast" evidence="14"/>
<evidence type="ECO:0000313" key="14">
    <source>
        <dbReference type="EMBL" id="BBC77882.1"/>
    </source>
</evidence>
<dbReference type="GO" id="GO:0004826">
    <property type="term" value="F:phenylalanine-tRNA ligase activity"/>
    <property type="evidence" value="ECO:0007669"/>
    <property type="project" value="UniProtKB-UniRule"/>
</dbReference>
<dbReference type="InterPro" id="IPR045864">
    <property type="entry name" value="aa-tRNA-synth_II/BPL/LPL"/>
</dbReference>
<comment type="cofactor">
    <cofactor evidence="11">
        <name>Mg(2+)</name>
        <dbReference type="ChEBI" id="CHEBI:18420"/>
    </cofactor>
    <text evidence="11">Binds 2 magnesium ions per tetramer.</text>
</comment>
<dbReference type="PROSITE" id="PS51447">
    <property type="entry name" value="FDX_ACB"/>
    <property type="match status" value="1"/>
</dbReference>
<dbReference type="Pfam" id="PF03147">
    <property type="entry name" value="FDX-ACB"/>
    <property type="match status" value="1"/>
</dbReference>
<dbReference type="AlphaFoldDB" id="A0A2Z5ZBD6"/>
<comment type="similarity">
    <text evidence="1 11">Belongs to the phenylalanyl-tRNA synthetase beta subunit family. Type 1 subfamily.</text>
</comment>
<dbReference type="InterPro" id="IPR041616">
    <property type="entry name" value="PheRS_beta_core"/>
</dbReference>
<feature type="binding site" evidence="11">
    <location>
        <position position="376"/>
    </location>
    <ligand>
        <name>Mg(2+)</name>
        <dbReference type="ChEBI" id="CHEBI:18420"/>
        <note>shared with alpha subunit</note>
    </ligand>
</feature>
<dbReference type="NCBIfam" id="TIGR00472">
    <property type="entry name" value="pheT_bact"/>
    <property type="match status" value="1"/>
</dbReference>
<dbReference type="InterPro" id="IPR005146">
    <property type="entry name" value="B3/B4_tRNA-bd"/>
</dbReference>
<feature type="binding site" evidence="11">
    <location>
        <position position="372"/>
    </location>
    <ligand>
        <name>Mg(2+)</name>
        <dbReference type="ChEBI" id="CHEBI:18420"/>
        <note>shared with alpha subunit</note>
    </ligand>
</feature>
<keyword evidence="14" id="KW-0150">Chloroplast</keyword>
<dbReference type="Pfam" id="PF03484">
    <property type="entry name" value="B5"/>
    <property type="match status" value="1"/>
</dbReference>
<keyword evidence="3 11" id="KW-0436">Ligase</keyword>
<dbReference type="SMART" id="SM00896">
    <property type="entry name" value="FDX-ACB"/>
    <property type="match status" value="1"/>
</dbReference>
<evidence type="ECO:0000256" key="3">
    <source>
        <dbReference type="ARBA" id="ARBA00022598"/>
    </source>
</evidence>
<dbReference type="GO" id="GO:0005524">
    <property type="term" value="F:ATP binding"/>
    <property type="evidence" value="ECO:0007669"/>
    <property type="project" value="UniProtKB-UniRule"/>
</dbReference>
<sequence length="706" mass="81087">MQISLRWLKELVNLETISLETLITKLTLGGFEVEEVLEVELGNETTLALDISSTANRSDSLSIQGLSLEIAALLNHNPIELAYSTKTYPWFQDFESLNSNDQIQTNCSGFISLIIENLTSFQSPKWLQQKLISSGFPVENNLTDFQNYILVETGYPLEFYDFDKISSKAATSQIQLSLKELEKPCEFVARNGNHYLLEESVLVVKADDLPISIAGIISSNETSYSRDTKTLLVEASIFNAAQIRQQSRTLGLRTDRSARYEKSIKNTTLLETLYRFISLLRIENPKLVCKLHTIAKPIKDPIRRIQLTYEKVKQVLGPIQTTRTTEDEYISPELISEALRRLQFQVTYDSQNRKWDITIPTFRNDDIVREIDVIEEIGRLYGFNNFLTRLPRIKTLGNEDWDYRTRKKITSCLINLGLTELIQYSLVNQESSFKNEVELINPLVKDYSKLRASLLPNLLKAVEENFKKGNSVLEGFEYGHIFSINSSSAILEREVVAGIFGGFPTKSNWSTNNSQLSWFEAKGRMEQLFKKLNICTYWQSYQPIREKNIFHLYCTAEIFLSDGTKLGIFGQVSPILAKKLNISTNIYLFELEFDPIKYQIQQNKLAVYQDYSLYPKIIKDLSFIVKDTISFSKIKEVLYLNGSQFLKEINLLDEYRGQSIPSHHTSLCLELIFQSDFETLQTENVETILTNLTTILTDEFNATIRV</sequence>
<dbReference type="SMART" id="SM00873">
    <property type="entry name" value="B3_4"/>
    <property type="match status" value="1"/>
</dbReference>
<dbReference type="SUPFAM" id="SSF46955">
    <property type="entry name" value="Putative DNA-binding domain"/>
    <property type="match status" value="2"/>
</dbReference>
<feature type="binding site" evidence="11">
    <location>
        <position position="366"/>
    </location>
    <ligand>
        <name>Mg(2+)</name>
        <dbReference type="ChEBI" id="CHEBI:18420"/>
        <note>shared with alpha subunit</note>
    </ligand>
</feature>
<evidence type="ECO:0000259" key="13">
    <source>
        <dbReference type="PROSITE" id="PS51483"/>
    </source>
</evidence>
<dbReference type="Gene3D" id="3.50.40.10">
    <property type="entry name" value="Phenylalanyl-trna Synthetase, Chain B, domain 3"/>
    <property type="match status" value="1"/>
</dbReference>
<dbReference type="GO" id="GO:0003723">
    <property type="term" value="F:RNA binding"/>
    <property type="evidence" value="ECO:0007669"/>
    <property type="project" value="InterPro"/>
</dbReference>
<dbReference type="SUPFAM" id="SSF54991">
    <property type="entry name" value="Anticodon-binding domain of PheRS"/>
    <property type="match status" value="1"/>
</dbReference>
<feature type="domain" description="B5" evidence="13">
    <location>
        <begin position="300"/>
        <end position="388"/>
    </location>
</feature>
<dbReference type="InterPro" id="IPR045060">
    <property type="entry name" value="Phe-tRNA-ligase_IIc_bsu"/>
</dbReference>
<keyword evidence="5 11" id="KW-0547">Nucleotide-binding</keyword>
<evidence type="ECO:0000256" key="9">
    <source>
        <dbReference type="ARBA" id="ARBA00023146"/>
    </source>
</evidence>
<dbReference type="SUPFAM" id="SSF56037">
    <property type="entry name" value="PheT/TilS domain"/>
    <property type="match status" value="1"/>
</dbReference>
<dbReference type="InterPro" id="IPR005147">
    <property type="entry name" value="tRNA_synthase_B5-dom"/>
</dbReference>
<dbReference type="GO" id="GO:0000287">
    <property type="term" value="F:magnesium ion binding"/>
    <property type="evidence" value="ECO:0007669"/>
    <property type="project" value="UniProtKB-UniRule"/>
</dbReference>
<keyword evidence="4 11" id="KW-0479">Metal-binding</keyword>
<dbReference type="PANTHER" id="PTHR10947">
    <property type="entry name" value="PHENYLALANYL-TRNA SYNTHETASE BETA CHAIN AND LEUCINE-RICH REPEAT-CONTAINING PROTEIN 47"/>
    <property type="match status" value="1"/>
</dbReference>
<dbReference type="InterPro" id="IPR020825">
    <property type="entry name" value="Phe-tRNA_synthase-like_B3/B4"/>
</dbReference>
<dbReference type="SMART" id="SM00874">
    <property type="entry name" value="B5"/>
    <property type="match status" value="1"/>
</dbReference>
<dbReference type="InterPro" id="IPR036690">
    <property type="entry name" value="Fdx_antiC-bd_sf"/>
</dbReference>
<dbReference type="InterPro" id="IPR005121">
    <property type="entry name" value="Fdx_antiC-bd"/>
</dbReference>